<dbReference type="Proteomes" id="UP001482620">
    <property type="component" value="Unassembled WGS sequence"/>
</dbReference>
<reference evidence="1 2" key="1">
    <citation type="submission" date="2021-06" db="EMBL/GenBank/DDBJ databases">
        <authorList>
            <person name="Palmer J.M."/>
        </authorList>
    </citation>
    <scope>NUCLEOTIDE SEQUENCE [LARGE SCALE GENOMIC DNA]</scope>
    <source>
        <strain evidence="2">if_2019</strain>
        <tissue evidence="1">Muscle</tissue>
    </source>
</reference>
<dbReference type="EMBL" id="JAHRIQ010012069">
    <property type="protein sequence ID" value="MEQ2224444.1"/>
    <property type="molecule type" value="Genomic_DNA"/>
</dbReference>
<gene>
    <name evidence="1" type="ORF">ILYODFUR_007499</name>
</gene>
<evidence type="ECO:0000313" key="2">
    <source>
        <dbReference type="Proteomes" id="UP001482620"/>
    </source>
</evidence>
<sequence length="116" mass="13331">MSTSFQFGVHVFEDAPFIHVTLTDWHRVWSCCHPSRLNEVCSLSEQVAAHVSPLEVLQGIVWKHKQLRNISAAQLRGYQDLSYTSTGRGDRGMTLWVYQHRQIQFICFILLKGASQ</sequence>
<organism evidence="1 2">
    <name type="scientific">Ilyodon furcidens</name>
    <name type="common">goldbreast splitfin</name>
    <dbReference type="NCBI Taxonomy" id="33524"/>
    <lineage>
        <taxon>Eukaryota</taxon>
        <taxon>Metazoa</taxon>
        <taxon>Chordata</taxon>
        <taxon>Craniata</taxon>
        <taxon>Vertebrata</taxon>
        <taxon>Euteleostomi</taxon>
        <taxon>Actinopterygii</taxon>
        <taxon>Neopterygii</taxon>
        <taxon>Teleostei</taxon>
        <taxon>Neoteleostei</taxon>
        <taxon>Acanthomorphata</taxon>
        <taxon>Ovalentaria</taxon>
        <taxon>Atherinomorphae</taxon>
        <taxon>Cyprinodontiformes</taxon>
        <taxon>Goodeidae</taxon>
        <taxon>Ilyodon</taxon>
    </lineage>
</organism>
<protein>
    <submittedName>
        <fullName evidence="1">Uncharacterized protein</fullName>
    </submittedName>
</protein>
<comment type="caution">
    <text evidence="1">The sequence shown here is derived from an EMBL/GenBank/DDBJ whole genome shotgun (WGS) entry which is preliminary data.</text>
</comment>
<evidence type="ECO:0000313" key="1">
    <source>
        <dbReference type="EMBL" id="MEQ2224444.1"/>
    </source>
</evidence>
<accession>A0ABV0SVZ9</accession>
<name>A0ABV0SVZ9_9TELE</name>
<proteinExistence type="predicted"/>
<keyword evidence="2" id="KW-1185">Reference proteome</keyword>